<organism evidence="2 3">
    <name type="scientific">Pseudodesulfovibrio cashew</name>
    <dbReference type="NCBI Taxonomy" id="2678688"/>
    <lineage>
        <taxon>Bacteria</taxon>
        <taxon>Pseudomonadati</taxon>
        <taxon>Thermodesulfobacteriota</taxon>
        <taxon>Desulfovibrionia</taxon>
        <taxon>Desulfovibrionales</taxon>
        <taxon>Desulfovibrionaceae</taxon>
    </lineage>
</organism>
<dbReference type="InterPro" id="IPR007487">
    <property type="entry name" value="ABC_transpt-TYRBP-like"/>
</dbReference>
<dbReference type="KEGG" id="psel:GM415_09310"/>
<dbReference type="Pfam" id="PF04392">
    <property type="entry name" value="ABC_sub_bind"/>
    <property type="match status" value="1"/>
</dbReference>
<evidence type="ECO:0008006" key="4">
    <source>
        <dbReference type="Google" id="ProtNLM"/>
    </source>
</evidence>
<name>A0A6I6JRS7_9BACT</name>
<evidence type="ECO:0000313" key="3">
    <source>
        <dbReference type="Proteomes" id="UP000428328"/>
    </source>
</evidence>
<feature type="signal peptide" evidence="1">
    <location>
        <begin position="1"/>
        <end position="27"/>
    </location>
</feature>
<sequence>MRTWFRLSYLIPTLLVLAALSVSTAWASTPLVYIVHSYEQDHVCGKPQADGVISTLKAHGLYPDKVTIRSYYMDTKRTHTSPQAIAEQGRLAMVEIEKLHPKVVVTLDDNAFRHVGLKLVGRKDVSVVFSGLNGQPEAYDKIRHFMDSRKHPGRNVTGVYEKLHLKRALTVAATVLKGLKKVVAITDVSPTGKGITRQLEIESAEGLPCEWDVRTTRNFDEYKKLILELNDDPEVQAIYPVAMTLDDGGKRATANEIFKWTIEHSVKPEIPVNYGFCRLGLFGGVSVDFEYMGKVAGAQVSSILNGTPAGDLPIVDAPNYAIVFNLARANMLGITIPEDILLASDTIYKEMELLK</sequence>
<protein>
    <recommendedName>
        <fullName evidence="4">ABC transporter substrate-binding protein</fullName>
    </recommendedName>
</protein>
<keyword evidence="1" id="KW-0732">Signal</keyword>
<dbReference type="Gene3D" id="3.40.50.2300">
    <property type="match status" value="2"/>
</dbReference>
<evidence type="ECO:0000313" key="2">
    <source>
        <dbReference type="EMBL" id="QGY40314.1"/>
    </source>
</evidence>
<dbReference type="PANTHER" id="PTHR35271:SF1">
    <property type="entry name" value="ABC TRANSPORTER, SUBSTRATE-BINDING LIPOPROTEIN"/>
    <property type="match status" value="1"/>
</dbReference>
<dbReference type="RefSeq" id="WP_158947535.1">
    <property type="nucleotide sequence ID" value="NZ_CP046400.1"/>
</dbReference>
<dbReference type="PANTHER" id="PTHR35271">
    <property type="entry name" value="ABC TRANSPORTER, SUBSTRATE-BINDING LIPOPROTEIN-RELATED"/>
    <property type="match status" value="1"/>
</dbReference>
<dbReference type="AlphaFoldDB" id="A0A6I6JRS7"/>
<dbReference type="Proteomes" id="UP000428328">
    <property type="component" value="Chromosome"/>
</dbReference>
<feature type="chain" id="PRO_5026268441" description="ABC transporter substrate-binding protein" evidence="1">
    <location>
        <begin position="28"/>
        <end position="355"/>
    </location>
</feature>
<evidence type="ECO:0000256" key="1">
    <source>
        <dbReference type="SAM" id="SignalP"/>
    </source>
</evidence>
<gene>
    <name evidence="2" type="ORF">GM415_09310</name>
</gene>
<accession>A0A6I6JRS7</accession>
<keyword evidence="3" id="KW-1185">Reference proteome</keyword>
<proteinExistence type="predicted"/>
<reference evidence="2 3" key="1">
    <citation type="submission" date="2019-11" db="EMBL/GenBank/DDBJ databases">
        <authorList>
            <person name="Zheng R.K."/>
            <person name="Sun C.M."/>
        </authorList>
    </citation>
    <scope>NUCLEOTIDE SEQUENCE [LARGE SCALE GENOMIC DNA]</scope>
    <source>
        <strain evidence="2 3">SRB007</strain>
    </source>
</reference>
<dbReference type="EMBL" id="CP046400">
    <property type="protein sequence ID" value="QGY40314.1"/>
    <property type="molecule type" value="Genomic_DNA"/>
</dbReference>